<dbReference type="EMBL" id="QJJR01000007">
    <property type="protein sequence ID" value="PXW90964.1"/>
    <property type="molecule type" value="Genomic_DNA"/>
</dbReference>
<dbReference type="GO" id="GO:0008654">
    <property type="term" value="P:phospholipid biosynthetic process"/>
    <property type="evidence" value="ECO:0007669"/>
    <property type="project" value="UniProtKB-KW"/>
</dbReference>
<dbReference type="InterPro" id="IPR001206">
    <property type="entry name" value="Diacylglycerol_kinase_cat_dom"/>
</dbReference>
<keyword evidence="9" id="KW-0594">Phospholipid biosynthesis</keyword>
<dbReference type="SUPFAM" id="SSF111331">
    <property type="entry name" value="NAD kinase/diacylglycerol kinase-like"/>
    <property type="match status" value="1"/>
</dbReference>
<dbReference type="Proteomes" id="UP000247922">
    <property type="component" value="Unassembled WGS sequence"/>
</dbReference>
<gene>
    <name evidence="12" type="ORF">DES38_10796</name>
</gene>
<keyword evidence="13" id="KW-1185">Reference proteome</keyword>
<sequence length="304" mass="34721">MKLAFIVNPASGKGKKTFQRFKKGIRTPFRTYMTEYTNHATKITKHLVKEAKITCIIVVGGDGTIHEVINGLNGAPMIIGVIGNGTGNDFSRYFYTFKHPKALARFINRPKTDQADLGEVKHANLRRMFVNNSGIGFDALVCERVNQSGLKPWLNRLNLGKLNYLYHFIRALSTFQPFSIKLSDGRDTWCFDRVWFVTISNQPYFGGGMKISPKADAYDQRLNVTVVHNITKQMILKLFWRVYNGTHVNYDAVEQFTSRAVMVELNDRRVAHSDGETYYLNQHFPVLYQVKANELTLVKGVKRS</sequence>
<dbReference type="InterPro" id="IPR016064">
    <property type="entry name" value="NAD/diacylglycerol_kinase_sf"/>
</dbReference>
<dbReference type="OrthoDB" id="9786026at2"/>
<comment type="cofactor">
    <cofactor evidence="1">
        <name>Mg(2+)</name>
        <dbReference type="ChEBI" id="CHEBI:18420"/>
    </cofactor>
</comment>
<keyword evidence="10" id="KW-1208">Phospholipid metabolism</keyword>
<comment type="similarity">
    <text evidence="2">Belongs to the diacylglycerol/lipid kinase family.</text>
</comment>
<proteinExistence type="inferred from homology"/>
<dbReference type="InterPro" id="IPR045540">
    <property type="entry name" value="YegS/DAGK_C"/>
</dbReference>
<dbReference type="SMART" id="SM00046">
    <property type="entry name" value="DAGKc"/>
    <property type="match status" value="1"/>
</dbReference>
<dbReference type="Pfam" id="PF19279">
    <property type="entry name" value="YegS_C"/>
    <property type="match status" value="1"/>
</dbReference>
<keyword evidence="8" id="KW-0443">Lipid metabolism</keyword>
<dbReference type="InterPro" id="IPR050187">
    <property type="entry name" value="Lipid_Phosphate_FormReg"/>
</dbReference>
<comment type="caution">
    <text evidence="12">The sequence shown here is derived from an EMBL/GenBank/DDBJ whole genome shotgun (WGS) entry which is preliminary data.</text>
</comment>
<evidence type="ECO:0000256" key="8">
    <source>
        <dbReference type="ARBA" id="ARBA00023098"/>
    </source>
</evidence>
<dbReference type="AlphaFoldDB" id="A0A2V3WCX0"/>
<dbReference type="Pfam" id="PF00781">
    <property type="entry name" value="DAGK_cat"/>
    <property type="match status" value="1"/>
</dbReference>
<dbReference type="InterPro" id="IPR017438">
    <property type="entry name" value="ATP-NAD_kinase_N"/>
</dbReference>
<dbReference type="RefSeq" id="WP_110251525.1">
    <property type="nucleotide sequence ID" value="NZ_QJJR01000007.1"/>
</dbReference>
<evidence type="ECO:0000256" key="10">
    <source>
        <dbReference type="ARBA" id="ARBA00023264"/>
    </source>
</evidence>
<keyword evidence="6 12" id="KW-0418">Kinase</keyword>
<evidence type="ECO:0000259" key="11">
    <source>
        <dbReference type="PROSITE" id="PS50146"/>
    </source>
</evidence>
<evidence type="ECO:0000313" key="12">
    <source>
        <dbReference type="EMBL" id="PXW90964.1"/>
    </source>
</evidence>
<dbReference type="GO" id="GO:0016301">
    <property type="term" value="F:kinase activity"/>
    <property type="evidence" value="ECO:0007669"/>
    <property type="project" value="UniProtKB-KW"/>
</dbReference>
<evidence type="ECO:0000256" key="2">
    <source>
        <dbReference type="ARBA" id="ARBA00005983"/>
    </source>
</evidence>
<accession>A0A2V3WCX0</accession>
<evidence type="ECO:0000256" key="9">
    <source>
        <dbReference type="ARBA" id="ARBA00023209"/>
    </source>
</evidence>
<dbReference type="PANTHER" id="PTHR12358">
    <property type="entry name" value="SPHINGOSINE KINASE"/>
    <property type="match status" value="1"/>
</dbReference>
<evidence type="ECO:0000313" key="13">
    <source>
        <dbReference type="Proteomes" id="UP000247922"/>
    </source>
</evidence>
<evidence type="ECO:0000256" key="1">
    <source>
        <dbReference type="ARBA" id="ARBA00001946"/>
    </source>
</evidence>
<dbReference type="Gene3D" id="2.60.200.40">
    <property type="match status" value="1"/>
</dbReference>
<evidence type="ECO:0000256" key="6">
    <source>
        <dbReference type="ARBA" id="ARBA00022777"/>
    </source>
</evidence>
<feature type="domain" description="DAGKc" evidence="11">
    <location>
        <begin position="1"/>
        <end position="124"/>
    </location>
</feature>
<evidence type="ECO:0000256" key="4">
    <source>
        <dbReference type="ARBA" id="ARBA00022679"/>
    </source>
</evidence>
<reference evidence="12 13" key="1">
    <citation type="submission" date="2018-05" db="EMBL/GenBank/DDBJ databases">
        <title>Genomic Encyclopedia of Type Strains, Phase IV (KMG-IV): sequencing the most valuable type-strain genomes for metagenomic binning, comparative biology and taxonomic classification.</title>
        <authorList>
            <person name="Goeker M."/>
        </authorList>
    </citation>
    <scope>NUCLEOTIDE SEQUENCE [LARGE SCALE GENOMIC DNA]</scope>
    <source>
        <strain evidence="12 13">DSM 22440</strain>
    </source>
</reference>
<evidence type="ECO:0000256" key="3">
    <source>
        <dbReference type="ARBA" id="ARBA00022516"/>
    </source>
</evidence>
<dbReference type="GO" id="GO:0005524">
    <property type="term" value="F:ATP binding"/>
    <property type="evidence" value="ECO:0007669"/>
    <property type="project" value="UniProtKB-KW"/>
</dbReference>
<dbReference type="NCBIfam" id="TIGR00147">
    <property type="entry name" value="YegS/Rv2252/BmrU family lipid kinase"/>
    <property type="match status" value="1"/>
</dbReference>
<dbReference type="PANTHER" id="PTHR12358:SF54">
    <property type="entry name" value="SPHINGOSINE KINASE RELATED PROTEIN"/>
    <property type="match status" value="1"/>
</dbReference>
<evidence type="ECO:0000256" key="7">
    <source>
        <dbReference type="ARBA" id="ARBA00022840"/>
    </source>
</evidence>
<protein>
    <submittedName>
        <fullName evidence="12">YegS/Rv2252/BmrU family lipid kinase</fullName>
    </submittedName>
</protein>
<keyword evidence="7" id="KW-0067">ATP-binding</keyword>
<keyword evidence="3" id="KW-0444">Lipid biosynthesis</keyword>
<keyword evidence="5" id="KW-0547">Nucleotide-binding</keyword>
<dbReference type="PROSITE" id="PS50146">
    <property type="entry name" value="DAGK"/>
    <property type="match status" value="1"/>
</dbReference>
<organism evidence="12 13">
    <name type="scientific">Streptohalobacillus salinus</name>
    <dbReference type="NCBI Taxonomy" id="621096"/>
    <lineage>
        <taxon>Bacteria</taxon>
        <taxon>Bacillati</taxon>
        <taxon>Bacillota</taxon>
        <taxon>Bacilli</taxon>
        <taxon>Bacillales</taxon>
        <taxon>Bacillaceae</taxon>
        <taxon>Streptohalobacillus</taxon>
    </lineage>
</organism>
<keyword evidence="4" id="KW-0808">Transferase</keyword>
<dbReference type="Gene3D" id="3.40.50.10330">
    <property type="entry name" value="Probable inorganic polyphosphate/atp-NAD kinase, domain 1"/>
    <property type="match status" value="1"/>
</dbReference>
<name>A0A2V3WCX0_9BACI</name>
<dbReference type="InterPro" id="IPR005218">
    <property type="entry name" value="Diacylglycerol/lipid_kinase"/>
</dbReference>
<evidence type="ECO:0000256" key="5">
    <source>
        <dbReference type="ARBA" id="ARBA00022741"/>
    </source>
</evidence>